<feature type="domain" description="DXP reductoisomerase C-terminal" evidence="12">
    <location>
        <begin position="262"/>
        <end position="380"/>
    </location>
</feature>
<feature type="binding site" evidence="9">
    <location>
        <position position="127"/>
    </location>
    <ligand>
        <name>NADPH</name>
        <dbReference type="ChEBI" id="CHEBI:57783"/>
    </ligand>
</feature>
<dbReference type="Proteomes" id="UP000178735">
    <property type="component" value="Unassembled WGS sequence"/>
</dbReference>
<keyword evidence="4 9" id="KW-0521">NADP</keyword>
<dbReference type="EC" id="1.1.1.267" evidence="9"/>
<feature type="binding site" evidence="9">
    <location>
        <position position="151"/>
    </location>
    <ligand>
        <name>Mn(2+)</name>
        <dbReference type="ChEBI" id="CHEBI:29035"/>
    </ligand>
</feature>
<dbReference type="Pfam" id="PF13288">
    <property type="entry name" value="DXPR_C"/>
    <property type="match status" value="1"/>
</dbReference>
<keyword evidence="7 9" id="KW-0414">Isoprene biosynthesis</keyword>
<dbReference type="InterPro" id="IPR003821">
    <property type="entry name" value="DXP_reductoisomerase"/>
</dbReference>
<dbReference type="EMBL" id="MGFH01000201">
    <property type="protein sequence ID" value="OGM02754.1"/>
    <property type="molecule type" value="Genomic_DNA"/>
</dbReference>
<comment type="caution">
    <text evidence="13">The sequence shown here is derived from an EMBL/GenBank/DDBJ whole genome shotgun (WGS) entry which is preliminary data.</text>
</comment>
<comment type="pathway">
    <text evidence="1 9">Isoprenoid biosynthesis; isopentenyl diphosphate biosynthesis via DXP pathway; isopentenyl diphosphate from 1-deoxy-D-xylulose 5-phosphate: step 1/6.</text>
</comment>
<feature type="binding site" evidence="9">
    <location>
        <position position="125"/>
    </location>
    <ligand>
        <name>NADPH</name>
        <dbReference type="ChEBI" id="CHEBI:57783"/>
    </ligand>
</feature>
<reference evidence="13 14" key="1">
    <citation type="journal article" date="2016" name="Nat. Commun.">
        <title>Thousands of microbial genomes shed light on interconnected biogeochemical processes in an aquifer system.</title>
        <authorList>
            <person name="Anantharaman K."/>
            <person name="Brown C.T."/>
            <person name="Hug L.A."/>
            <person name="Sharon I."/>
            <person name="Castelle C.J."/>
            <person name="Probst A.J."/>
            <person name="Thomas B.C."/>
            <person name="Singh A."/>
            <person name="Wilkins M.J."/>
            <person name="Karaoz U."/>
            <person name="Brodie E.L."/>
            <person name="Williams K.H."/>
            <person name="Hubbard S.S."/>
            <person name="Banfield J.F."/>
        </authorList>
    </citation>
    <scope>NUCLEOTIDE SEQUENCE [LARGE SCALE GENOMIC DNA]</scope>
</reference>
<dbReference type="Pfam" id="PF02670">
    <property type="entry name" value="DXP_reductoisom"/>
    <property type="match status" value="1"/>
</dbReference>
<feature type="binding site" evidence="9">
    <location>
        <position position="213"/>
    </location>
    <ligand>
        <name>1-deoxy-D-xylulose 5-phosphate</name>
        <dbReference type="ChEBI" id="CHEBI:57792"/>
    </ligand>
</feature>
<evidence type="ECO:0000256" key="8">
    <source>
        <dbReference type="ARBA" id="ARBA00048543"/>
    </source>
</evidence>
<evidence type="ECO:0000313" key="13">
    <source>
        <dbReference type="EMBL" id="OGM02754.1"/>
    </source>
</evidence>
<keyword evidence="5 9" id="KW-0560">Oxidoreductase</keyword>
<feature type="binding site" evidence="9">
    <location>
        <position position="13"/>
    </location>
    <ligand>
        <name>NADPH</name>
        <dbReference type="ChEBI" id="CHEBI:57783"/>
    </ligand>
</feature>
<feature type="binding site" evidence="9">
    <location>
        <position position="219"/>
    </location>
    <ligand>
        <name>1-deoxy-D-xylulose 5-phosphate</name>
        <dbReference type="ChEBI" id="CHEBI:57792"/>
    </ligand>
</feature>
<feature type="binding site" evidence="9">
    <location>
        <position position="177"/>
    </location>
    <ligand>
        <name>1-deoxy-D-xylulose 5-phosphate</name>
        <dbReference type="ChEBI" id="CHEBI:57792"/>
    </ligand>
</feature>
<feature type="binding site" evidence="9">
    <location>
        <position position="206"/>
    </location>
    <ligand>
        <name>NADPH</name>
        <dbReference type="ChEBI" id="CHEBI:57783"/>
    </ligand>
</feature>
<sequence length="384" mass="41666">MGKDIVIIGSTGSIGVSTLDVIANNPSKYRVRGLTCNSNVELLTGQIKKFNPSFVSVYSPEAKEELARRLKRLKISIPVYSGEEGNITAASNKHADTVVVSVVGGIGLLPTLAAIEKRKKVCLANKETIVCAGSIVMSEARRKKVRVIPIDSEHSAIFQLLEGVKRSEVRRVIITASGGPFRNLPEADLEKVTVARALQHPNWSMGAKITVDSATLMNKGLEVIEAMWLFDLCLDEISVVVHPQSIIHSMVELTDGSVLAQLGYPDMRIPINYALSYPERLSVDYIRPFDFVKAGTLTFEAPDLKRFPCLALAYSAAGKGGTMPAVLNAANEAAVKKFLAGQIKFTDIPKRIAAAMKKHAKRFVAGPSLDEIIEADRTVRLAGK</sequence>
<dbReference type="STRING" id="1817813.A2008_04045"/>
<feature type="domain" description="1-deoxy-D-xylulose 5-phosphate reductoisomerase N-terminal" evidence="10">
    <location>
        <begin position="5"/>
        <end position="133"/>
    </location>
</feature>
<dbReference type="InterPro" id="IPR026877">
    <property type="entry name" value="DXPR_C"/>
</dbReference>
<dbReference type="HAMAP" id="MF_00183">
    <property type="entry name" value="DXP_reductoisom"/>
    <property type="match status" value="1"/>
</dbReference>
<feature type="binding site" evidence="9">
    <location>
        <position position="152"/>
    </location>
    <ligand>
        <name>1-deoxy-D-xylulose 5-phosphate</name>
        <dbReference type="ChEBI" id="CHEBI:57792"/>
    </ligand>
</feature>
<keyword evidence="6 9" id="KW-0464">Manganese</keyword>
<dbReference type="SUPFAM" id="SSF51735">
    <property type="entry name" value="NAD(P)-binding Rossmann-fold domains"/>
    <property type="match status" value="1"/>
</dbReference>
<evidence type="ECO:0000256" key="5">
    <source>
        <dbReference type="ARBA" id="ARBA00023002"/>
    </source>
</evidence>
<feature type="binding site" evidence="9">
    <location>
        <position position="200"/>
    </location>
    <ligand>
        <name>1-deoxy-D-xylulose 5-phosphate</name>
        <dbReference type="ChEBI" id="CHEBI:57792"/>
    </ligand>
</feature>
<evidence type="ECO:0000256" key="2">
    <source>
        <dbReference type="ARBA" id="ARBA00006825"/>
    </source>
</evidence>
<proteinExistence type="inferred from homology"/>
<feature type="binding site" evidence="9">
    <location>
        <position position="11"/>
    </location>
    <ligand>
        <name>NADPH</name>
        <dbReference type="ChEBI" id="CHEBI:57783"/>
    </ligand>
</feature>
<dbReference type="InterPro" id="IPR036169">
    <property type="entry name" value="DXPR_C_sf"/>
</dbReference>
<dbReference type="InterPro" id="IPR036291">
    <property type="entry name" value="NAD(P)-bd_dom_sf"/>
</dbReference>
<evidence type="ECO:0000256" key="7">
    <source>
        <dbReference type="ARBA" id="ARBA00023229"/>
    </source>
</evidence>
<keyword evidence="13" id="KW-0413">Isomerase</keyword>
<dbReference type="Gene3D" id="3.40.50.720">
    <property type="entry name" value="NAD(P)-binding Rossmann-like Domain"/>
    <property type="match status" value="1"/>
</dbReference>
<dbReference type="UniPathway" id="UPA00056">
    <property type="reaction ID" value="UER00092"/>
</dbReference>
<evidence type="ECO:0000259" key="10">
    <source>
        <dbReference type="Pfam" id="PF02670"/>
    </source>
</evidence>
<evidence type="ECO:0000313" key="14">
    <source>
        <dbReference type="Proteomes" id="UP000178735"/>
    </source>
</evidence>
<comment type="function">
    <text evidence="9">Catalyzes the NADPH-dependent rearrangement and reduction of 1-deoxy-D-xylulose-5-phosphate (DXP) to 2-C-methyl-D-erythritol 4-phosphate (MEP).</text>
</comment>
<dbReference type="Pfam" id="PF08436">
    <property type="entry name" value="DXP_redisom_C"/>
    <property type="match status" value="1"/>
</dbReference>
<protein>
    <recommendedName>
        <fullName evidence="9">1-deoxy-D-xylulose 5-phosphate reductoisomerase</fullName>
        <shortName evidence="9">DXP reductoisomerase</shortName>
        <ecNumber evidence="9">1.1.1.267</ecNumber>
    </recommendedName>
    <alternativeName>
        <fullName evidence="9">1-deoxyxylulose-5-phosphate reductoisomerase</fullName>
    </alternativeName>
    <alternativeName>
        <fullName evidence="9">2-C-methyl-D-erythritol 4-phosphate synthase</fullName>
    </alternativeName>
</protein>
<feature type="binding site" evidence="9">
    <location>
        <position position="222"/>
    </location>
    <ligand>
        <name>Mn(2+)</name>
        <dbReference type="ChEBI" id="CHEBI:29035"/>
    </ligand>
</feature>
<dbReference type="Gene3D" id="1.10.1740.10">
    <property type="match status" value="1"/>
</dbReference>
<dbReference type="PANTHER" id="PTHR30525:SF0">
    <property type="entry name" value="1-DEOXY-D-XYLULOSE 5-PHOSPHATE REDUCTOISOMERASE, CHLOROPLASTIC"/>
    <property type="match status" value="1"/>
</dbReference>
<evidence type="ECO:0000256" key="9">
    <source>
        <dbReference type="HAMAP-Rule" id="MF_00183"/>
    </source>
</evidence>
<comment type="catalytic activity">
    <reaction evidence="8">
        <text>2-C-methyl-D-erythritol 4-phosphate + NADP(+) = 1-deoxy-D-xylulose 5-phosphate + NADPH + H(+)</text>
        <dbReference type="Rhea" id="RHEA:13717"/>
        <dbReference type="ChEBI" id="CHEBI:15378"/>
        <dbReference type="ChEBI" id="CHEBI:57783"/>
        <dbReference type="ChEBI" id="CHEBI:57792"/>
        <dbReference type="ChEBI" id="CHEBI:58262"/>
        <dbReference type="ChEBI" id="CHEBI:58349"/>
        <dbReference type="EC" id="1.1.1.267"/>
    </reaction>
    <physiologicalReaction direction="right-to-left" evidence="8">
        <dbReference type="Rhea" id="RHEA:13719"/>
    </physiologicalReaction>
</comment>
<dbReference type="GO" id="GO:0030604">
    <property type="term" value="F:1-deoxy-D-xylulose-5-phosphate reductoisomerase activity"/>
    <property type="evidence" value="ECO:0007669"/>
    <property type="project" value="UniProtKB-UniRule"/>
</dbReference>
<dbReference type="GO" id="GO:0070402">
    <property type="term" value="F:NADPH binding"/>
    <property type="evidence" value="ECO:0007669"/>
    <property type="project" value="InterPro"/>
</dbReference>
<feature type="binding site" evidence="9">
    <location>
        <position position="12"/>
    </location>
    <ligand>
        <name>NADPH</name>
        <dbReference type="ChEBI" id="CHEBI:57783"/>
    </ligand>
</feature>
<feature type="binding site" evidence="9">
    <location>
        <position position="153"/>
    </location>
    <ligand>
        <name>1-deoxy-D-xylulose 5-phosphate</name>
        <dbReference type="ChEBI" id="CHEBI:57792"/>
    </ligand>
</feature>
<dbReference type="GO" id="GO:0016853">
    <property type="term" value="F:isomerase activity"/>
    <property type="evidence" value="ECO:0007669"/>
    <property type="project" value="UniProtKB-KW"/>
</dbReference>
<evidence type="ECO:0000256" key="1">
    <source>
        <dbReference type="ARBA" id="ARBA00005094"/>
    </source>
</evidence>
<feature type="binding site" evidence="9">
    <location>
        <position position="39"/>
    </location>
    <ligand>
        <name>NADPH</name>
        <dbReference type="ChEBI" id="CHEBI:57783"/>
    </ligand>
</feature>
<dbReference type="SUPFAM" id="SSF55347">
    <property type="entry name" value="Glyceraldehyde-3-phosphate dehydrogenase-like, C-terminal domain"/>
    <property type="match status" value="1"/>
</dbReference>
<evidence type="ECO:0000256" key="3">
    <source>
        <dbReference type="ARBA" id="ARBA00022723"/>
    </source>
</evidence>
<dbReference type="GO" id="GO:0030145">
    <property type="term" value="F:manganese ion binding"/>
    <property type="evidence" value="ECO:0007669"/>
    <property type="project" value="TreeGrafter"/>
</dbReference>
<dbReference type="FunFam" id="3.40.50.720:FF:000045">
    <property type="entry name" value="1-deoxy-D-xylulose 5-phosphate reductoisomerase"/>
    <property type="match status" value="1"/>
</dbReference>
<dbReference type="SUPFAM" id="SSF69055">
    <property type="entry name" value="1-deoxy-D-xylulose-5-phosphate reductoisomerase, C-terminal domain"/>
    <property type="match status" value="1"/>
</dbReference>
<dbReference type="GO" id="GO:0051484">
    <property type="term" value="P:isopentenyl diphosphate biosynthetic process, methylerythritol 4-phosphate pathway involved in terpenoid biosynthetic process"/>
    <property type="evidence" value="ECO:0007669"/>
    <property type="project" value="TreeGrafter"/>
</dbReference>
<feature type="domain" description="1-deoxy-D-xylulose 5-phosphate reductoisomerase C-terminal" evidence="11">
    <location>
        <begin position="147"/>
        <end position="230"/>
    </location>
</feature>
<dbReference type="PIRSF" id="PIRSF006205">
    <property type="entry name" value="Dxp_reductismrs"/>
    <property type="match status" value="1"/>
</dbReference>
<feature type="binding site" evidence="9">
    <location>
        <position position="218"/>
    </location>
    <ligand>
        <name>1-deoxy-D-xylulose 5-phosphate</name>
        <dbReference type="ChEBI" id="CHEBI:57792"/>
    </ligand>
</feature>
<organism evidence="13 14">
    <name type="scientific">Candidatus Wallbacteria bacterium GWC2_49_35</name>
    <dbReference type="NCBI Taxonomy" id="1817813"/>
    <lineage>
        <taxon>Bacteria</taxon>
        <taxon>Candidatus Walliibacteriota</taxon>
    </lineage>
</organism>
<dbReference type="NCBIfam" id="TIGR00243">
    <property type="entry name" value="Dxr"/>
    <property type="match status" value="1"/>
</dbReference>
<dbReference type="InterPro" id="IPR013512">
    <property type="entry name" value="DXP_reductoisomerase_N"/>
</dbReference>
<evidence type="ECO:0000256" key="6">
    <source>
        <dbReference type="ARBA" id="ARBA00023211"/>
    </source>
</evidence>
<feature type="binding site" evidence="9">
    <location>
        <position position="153"/>
    </location>
    <ligand>
        <name>Mn(2+)</name>
        <dbReference type="ChEBI" id="CHEBI:29035"/>
    </ligand>
</feature>
<evidence type="ECO:0000259" key="12">
    <source>
        <dbReference type="Pfam" id="PF13288"/>
    </source>
</evidence>
<name>A0A1F7WIS8_9BACT</name>
<feature type="binding site" evidence="9">
    <location>
        <position position="126"/>
    </location>
    <ligand>
        <name>1-deoxy-D-xylulose 5-phosphate</name>
        <dbReference type="ChEBI" id="CHEBI:57792"/>
    </ligand>
</feature>
<feature type="binding site" evidence="9">
    <location>
        <position position="222"/>
    </location>
    <ligand>
        <name>1-deoxy-D-xylulose 5-phosphate</name>
        <dbReference type="ChEBI" id="CHEBI:57792"/>
    </ligand>
</feature>
<keyword evidence="9" id="KW-0460">Magnesium</keyword>
<evidence type="ECO:0000256" key="4">
    <source>
        <dbReference type="ARBA" id="ARBA00022857"/>
    </source>
</evidence>
<dbReference type="PANTHER" id="PTHR30525">
    <property type="entry name" value="1-DEOXY-D-XYLULOSE 5-PHOSPHATE REDUCTOISOMERASE"/>
    <property type="match status" value="1"/>
</dbReference>
<dbReference type="AlphaFoldDB" id="A0A1F7WIS8"/>
<dbReference type="NCBIfam" id="NF009114">
    <property type="entry name" value="PRK12464.1"/>
    <property type="match status" value="1"/>
</dbReference>
<gene>
    <name evidence="9" type="primary">dxr</name>
    <name evidence="13" type="ORF">A2008_04045</name>
</gene>
<comment type="caution">
    <text evidence="9">Lacks conserved residue(s) required for the propagation of feature annotation.</text>
</comment>
<keyword evidence="3 9" id="KW-0479">Metal-binding</keyword>
<comment type="cofactor">
    <cofactor evidence="9">
        <name>Mg(2+)</name>
        <dbReference type="ChEBI" id="CHEBI:18420"/>
    </cofactor>
    <cofactor evidence="9">
        <name>Mn(2+)</name>
        <dbReference type="ChEBI" id="CHEBI:29035"/>
    </cofactor>
</comment>
<comment type="similarity">
    <text evidence="2 9">Belongs to the DXR family.</text>
</comment>
<feature type="binding site" evidence="9">
    <location>
        <position position="14"/>
    </location>
    <ligand>
        <name>NADPH</name>
        <dbReference type="ChEBI" id="CHEBI:57783"/>
    </ligand>
</feature>
<accession>A0A1F7WIS8</accession>
<dbReference type="InterPro" id="IPR013644">
    <property type="entry name" value="DXP_reductoisomerase_C"/>
</dbReference>
<evidence type="ECO:0000259" key="11">
    <source>
        <dbReference type="Pfam" id="PF08436"/>
    </source>
</evidence>